<reference evidence="2 3" key="1">
    <citation type="submission" date="2014-01" db="EMBL/GenBank/DDBJ databases">
        <authorList>
            <person name="Dobos K."/>
            <person name="Lenaerts A."/>
            <person name="Ordway D."/>
            <person name="DeGroote M.A."/>
            <person name="Parker T."/>
            <person name="Sizemore C."/>
            <person name="Tallon L.J."/>
            <person name="Sadzewicz L.K."/>
            <person name="Sengamalay N."/>
            <person name="Fraser C.M."/>
            <person name="Hine E."/>
            <person name="Shefchek K.A."/>
            <person name="Das S.P."/>
            <person name="Tettelin H."/>
        </authorList>
    </citation>
    <scope>NUCLEOTIDE SEQUENCE [LARGE SCALE GENOMIC DNA]</scope>
    <source>
        <strain evidence="2 3">Harvey</strain>
    </source>
</reference>
<evidence type="ECO:0000313" key="3">
    <source>
        <dbReference type="Proteomes" id="UP000020681"/>
    </source>
</evidence>
<dbReference type="Proteomes" id="UP000020681">
    <property type="component" value="Unassembled WGS sequence"/>
</dbReference>
<organism evidence="2 3">
    <name type="scientific">Mycobacterium ulcerans str. Harvey</name>
    <dbReference type="NCBI Taxonomy" id="1299332"/>
    <lineage>
        <taxon>Bacteria</taxon>
        <taxon>Bacillati</taxon>
        <taxon>Actinomycetota</taxon>
        <taxon>Actinomycetes</taxon>
        <taxon>Mycobacteriales</taxon>
        <taxon>Mycobacteriaceae</taxon>
        <taxon>Mycobacterium</taxon>
        <taxon>Mycobacterium ulcerans group</taxon>
    </lineage>
</organism>
<comment type="caution">
    <text evidence="2">The sequence shown here is derived from an EMBL/GenBank/DDBJ whole genome shotgun (WGS) entry which is preliminary data.</text>
</comment>
<proteinExistence type="predicted"/>
<keyword evidence="3" id="KW-1185">Reference proteome</keyword>
<protein>
    <submittedName>
        <fullName evidence="2">Uncharacterized protein</fullName>
    </submittedName>
</protein>
<gene>
    <name evidence="2" type="ORF">I551_2707</name>
</gene>
<accession>A0ABP3AMP1</accession>
<sequence>MAGTLRPPRYAREGPELLTDRSAITLPSSSRSAPDASSM</sequence>
<evidence type="ECO:0000256" key="1">
    <source>
        <dbReference type="SAM" id="MobiDB-lite"/>
    </source>
</evidence>
<dbReference type="EMBL" id="JAOL01000097">
    <property type="protein sequence ID" value="EUA90959.1"/>
    <property type="molecule type" value="Genomic_DNA"/>
</dbReference>
<evidence type="ECO:0000313" key="2">
    <source>
        <dbReference type="EMBL" id="EUA90959.1"/>
    </source>
</evidence>
<feature type="region of interest" description="Disordered" evidence="1">
    <location>
        <begin position="1"/>
        <end position="39"/>
    </location>
</feature>
<feature type="compositionally biased region" description="Low complexity" evidence="1">
    <location>
        <begin position="27"/>
        <end position="39"/>
    </location>
</feature>
<name>A0ABP3AMP1_MYCUL</name>
<feature type="compositionally biased region" description="Basic and acidic residues" evidence="1">
    <location>
        <begin position="10"/>
        <end position="19"/>
    </location>
</feature>